<feature type="domain" description="Reverse transcriptase/retrotransposon-derived protein RNase H-like" evidence="1">
    <location>
        <begin position="147"/>
        <end position="211"/>
    </location>
</feature>
<dbReference type="AlphaFoldDB" id="A0A5D3CTG5"/>
<dbReference type="EMBL" id="SSTE01018746">
    <property type="protein sequence ID" value="KAA0038196.1"/>
    <property type="molecule type" value="Genomic_DNA"/>
</dbReference>
<dbReference type="EMBL" id="SSTD01009053">
    <property type="protein sequence ID" value="TYK14795.1"/>
    <property type="molecule type" value="Genomic_DNA"/>
</dbReference>
<dbReference type="GO" id="GO:0003964">
    <property type="term" value="F:RNA-directed DNA polymerase activity"/>
    <property type="evidence" value="ECO:0007669"/>
    <property type="project" value="UniProtKB-KW"/>
</dbReference>
<dbReference type="InterPro" id="IPR043502">
    <property type="entry name" value="DNA/RNA_pol_sf"/>
</dbReference>
<comment type="caution">
    <text evidence="3">The sequence shown here is derived from an EMBL/GenBank/DDBJ whole genome shotgun (WGS) entry which is preliminary data.</text>
</comment>
<evidence type="ECO:0000313" key="3">
    <source>
        <dbReference type="EMBL" id="TYK14795.1"/>
    </source>
</evidence>
<keyword evidence="3" id="KW-0695">RNA-directed DNA polymerase</keyword>
<dbReference type="Pfam" id="PF17919">
    <property type="entry name" value="RT_RNaseH_2"/>
    <property type="match status" value="1"/>
</dbReference>
<evidence type="ECO:0000313" key="4">
    <source>
        <dbReference type="Proteomes" id="UP000321393"/>
    </source>
</evidence>
<evidence type="ECO:0000259" key="1">
    <source>
        <dbReference type="Pfam" id="PF17919"/>
    </source>
</evidence>
<reference evidence="4 5" key="1">
    <citation type="submission" date="2019-08" db="EMBL/GenBank/DDBJ databases">
        <title>Draft genome sequences of two oriental melons (Cucumis melo L. var makuwa).</title>
        <authorList>
            <person name="Kwon S.-Y."/>
        </authorList>
    </citation>
    <scope>NUCLEOTIDE SEQUENCE [LARGE SCALE GENOMIC DNA]</scope>
    <source>
        <strain evidence="5">cv. Chang Bougi</strain>
        <strain evidence="4">cv. SW 3</strain>
        <tissue evidence="3">Leaf</tissue>
    </source>
</reference>
<dbReference type="PANTHER" id="PTHR34072">
    <property type="entry name" value="ENZYMATIC POLYPROTEIN-RELATED"/>
    <property type="match status" value="1"/>
</dbReference>
<name>A0A5D3CTG5_CUCMM</name>
<dbReference type="Proteomes" id="UP000321393">
    <property type="component" value="Unassembled WGS sequence"/>
</dbReference>
<organism evidence="3 5">
    <name type="scientific">Cucumis melo var. makuwa</name>
    <name type="common">Oriental melon</name>
    <dbReference type="NCBI Taxonomy" id="1194695"/>
    <lineage>
        <taxon>Eukaryota</taxon>
        <taxon>Viridiplantae</taxon>
        <taxon>Streptophyta</taxon>
        <taxon>Embryophyta</taxon>
        <taxon>Tracheophyta</taxon>
        <taxon>Spermatophyta</taxon>
        <taxon>Magnoliopsida</taxon>
        <taxon>eudicotyledons</taxon>
        <taxon>Gunneridae</taxon>
        <taxon>Pentapetalae</taxon>
        <taxon>rosids</taxon>
        <taxon>fabids</taxon>
        <taxon>Cucurbitales</taxon>
        <taxon>Cucurbitaceae</taxon>
        <taxon>Benincaseae</taxon>
        <taxon>Cucumis</taxon>
    </lineage>
</organism>
<evidence type="ECO:0000313" key="5">
    <source>
        <dbReference type="Proteomes" id="UP000321947"/>
    </source>
</evidence>
<gene>
    <name evidence="3" type="ORF">E5676_scaffold1610G00380</name>
    <name evidence="2" type="ORF">E6C27_scaffold270G00300</name>
</gene>
<sequence length="266" mass="29993">MEFQAFLALDSNVKLGQIKGEVGQTEEDDNPRMGALKFQLSLQKNVGETSTPMGRGLLYVDIGINQKPSKSTMVDFGVTHNFITEAEARETVPKDILCVLKKYPDVMPNNSSKSLPPQRMIDYEIELLLGTKLHAKNAYHMTPLKGWTLECHATFDGLKQAMIEGLVHGIADVTKPFEVEIYASDYALDNVLLQNRHPIAYESQKLNAVKKGSTFVVKKDNSTTYHFFTQPKLTSKQARWQEFLVEFDFEFEHKKGSSNRDADALS</sequence>
<dbReference type="STRING" id="1194695.A0A5D3CTG5"/>
<proteinExistence type="predicted"/>
<dbReference type="SUPFAM" id="SSF56672">
    <property type="entry name" value="DNA/RNA polymerases"/>
    <property type="match status" value="1"/>
</dbReference>
<dbReference type="Proteomes" id="UP000321947">
    <property type="component" value="Unassembled WGS sequence"/>
</dbReference>
<protein>
    <submittedName>
        <fullName evidence="3">Reverse transcriptase</fullName>
    </submittedName>
</protein>
<dbReference type="PANTHER" id="PTHR34072:SF41">
    <property type="entry name" value="REVERSE TRANSCRIPTASE_RETROTRANSPOSON-DERIVED PROTEIN RNASE H-LIKE DOMAIN-CONTAINING PROTEIN"/>
    <property type="match status" value="1"/>
</dbReference>
<keyword evidence="3" id="KW-0808">Transferase</keyword>
<accession>A0A5D3CTG5</accession>
<keyword evidence="3" id="KW-0548">Nucleotidyltransferase</keyword>
<dbReference type="InterPro" id="IPR041577">
    <property type="entry name" value="RT_RNaseH_2"/>
</dbReference>
<evidence type="ECO:0000313" key="2">
    <source>
        <dbReference type="EMBL" id="KAA0038196.1"/>
    </source>
</evidence>